<reference evidence="2 4" key="5">
    <citation type="submission" date="2015-03" db="EMBL/GenBank/DDBJ databases">
        <authorList>
            <person name="Regsiter A."/>
            <person name="william w."/>
        </authorList>
    </citation>
    <scope>NUCLEOTIDE SEQUENCE [LARGE SCALE GENOMIC DNA]</scope>
    <source>
        <strain evidence="2 4">CB1</strain>
    </source>
</reference>
<dbReference type="HOGENOM" id="CLU_2332749_0_0_4"/>
<dbReference type="EMBL" id="CTRI01000013">
    <property type="protein sequence ID" value="CQR32716.1"/>
    <property type="molecule type" value="Genomic_DNA"/>
</dbReference>
<dbReference type="Proteomes" id="UP000002372">
    <property type="component" value="Plasmid pTHI"/>
</dbReference>
<reference key="3">
    <citation type="journal article" date="2010" name="PLoS Genet.">
        <title>Structure, function, and evolution of the Thiomonas spp. genome.</title>
        <authorList>
            <person name="Arsene-Ploetze F."/>
            <person name="Koechler S."/>
            <person name="Marchal M."/>
            <person name="Coppee J.-.Y."/>
            <person name="Chandler M."/>
            <person name="Bonnefoy V."/>
            <person name="Brochier-Armanet C."/>
            <person name="Barakat M."/>
            <person name="Barbe V."/>
            <person name="Battaglia-Brunet F."/>
            <person name="Bruneel O."/>
            <person name="Bryan C.G."/>
            <person name="Cleiss-Arnold J."/>
            <person name="Cruveiller S."/>
            <person name="Erhardt M."/>
            <person name="Heinrich-Salmeron A."/>
            <person name="Hommais F."/>
            <person name="Joulian C."/>
            <person name="Krin E."/>
            <person name="Lieutaud A."/>
            <person name="Lievremont D."/>
            <person name="Michel C."/>
            <person name="Muller D."/>
            <person name="Ortet P."/>
            <person name="Proux C."/>
            <person name="Siguier P."/>
            <person name="Roche D."/>
            <person name="Rouy Z."/>
            <person name="Salvignol G."/>
            <person name="Slyemi D."/>
            <person name="Talla E."/>
            <person name="Weiss S."/>
            <person name="Weissenbach J."/>
            <person name="Medigue C."/>
            <person name="Bertin P.N."/>
        </authorList>
    </citation>
    <scope>NUCLEOTIDE SEQUENCE</scope>
    <source>
        <strain>3As</strain>
    </source>
</reference>
<accession>D6CVT4</accession>
<keyword evidence="4" id="KW-1185">Reference proteome</keyword>
<evidence type="ECO:0000313" key="1">
    <source>
        <dbReference type="EMBL" id="CAZ90423.1"/>
    </source>
</evidence>
<proteinExistence type="predicted"/>
<dbReference type="Proteomes" id="UP000078599">
    <property type="component" value="Unassembled WGS sequence"/>
</dbReference>
<reference evidence="3" key="2">
    <citation type="journal article" date="2010" name="PLoS Genet.">
        <title>Structure, function, and evolution of the Thiomonas spp. genome.</title>
        <authorList>
            <person name="Arsene-Ploetze F."/>
            <person name="Koechler S."/>
            <person name="Marchal M."/>
            <person name="Coppee J.Y."/>
            <person name="Chandler M."/>
            <person name="Bonnefoy V."/>
            <person name="Brochier-Armanet C."/>
            <person name="Barakat M."/>
            <person name="Barbe V."/>
            <person name="Battaglia-Brunet F."/>
            <person name="Bruneel O."/>
            <person name="Bryan C.G."/>
            <person name="Cleiss-Arnold J."/>
            <person name="Cruveiller S."/>
            <person name="Erhardt M."/>
            <person name="Heinrich-Salmeron A."/>
            <person name="Hommais F."/>
            <person name="Joulian C."/>
            <person name="Krin E."/>
            <person name="Lieutaud A."/>
            <person name="Lievremont D."/>
            <person name="Michel C."/>
            <person name="Muller D."/>
            <person name="Ortet P."/>
            <person name="Proux C."/>
            <person name="Siguier P."/>
            <person name="Roche D."/>
            <person name="Rouy Z."/>
            <person name="Salvignol G."/>
            <person name="Slyemi D."/>
            <person name="Talla E."/>
            <person name="Weiss S."/>
            <person name="Weissenbach J."/>
            <person name="Medigue C."/>
            <person name="Bertin P.N."/>
        </authorList>
    </citation>
    <scope>NUCLEOTIDE SEQUENCE [LARGE SCALE GENOMIC DNA]</scope>
    <source>
        <strain evidence="3">DSM 22701 / CIP 110005 / 3As</strain>
    </source>
</reference>
<protein>
    <submittedName>
        <fullName evidence="1">Uncharacterized protein</fullName>
    </submittedName>
</protein>
<name>D6CVT4_THIA3</name>
<keyword evidence="1" id="KW-0614">Plasmid</keyword>
<dbReference type="EMBL" id="FP475957">
    <property type="protein sequence ID" value="CAZ90423.1"/>
    <property type="molecule type" value="Genomic_DNA"/>
</dbReference>
<evidence type="ECO:0000313" key="4">
    <source>
        <dbReference type="Proteomes" id="UP000078599"/>
    </source>
</evidence>
<evidence type="ECO:0000313" key="3">
    <source>
        <dbReference type="Proteomes" id="UP000002372"/>
    </source>
</evidence>
<reference key="1">
    <citation type="submission" date="2009-07" db="EMBL/GenBank/DDBJ databases">
        <authorList>
            <person name="Genoscope - CEA"/>
        </authorList>
    </citation>
    <scope>NUCLEOTIDE SEQUENCE</scope>
    <source>
        <strain>3As</strain>
    </source>
</reference>
<geneLocation type="plasmid" evidence="1 3">
    <name>pTHI</name>
</geneLocation>
<dbReference type="RefSeq" id="WP_020909890.1">
    <property type="nucleotide sequence ID" value="NC_014144.1"/>
</dbReference>
<evidence type="ECO:0000313" key="2">
    <source>
        <dbReference type="EMBL" id="CQR32716.1"/>
    </source>
</evidence>
<dbReference type="AlphaFoldDB" id="D6CVT4"/>
<organism evidence="1 3">
    <name type="scientific">Thiomonas arsenitoxydans (strain DSM 22701 / CIP 110005 / 3As)</name>
    <dbReference type="NCBI Taxonomy" id="426114"/>
    <lineage>
        <taxon>Bacteria</taxon>
        <taxon>Pseudomonadati</taxon>
        <taxon>Pseudomonadota</taxon>
        <taxon>Betaproteobacteria</taxon>
        <taxon>Burkholderiales</taxon>
        <taxon>Thiomonas</taxon>
    </lineage>
</organism>
<sequence length="98" mass="11421">MVYDITQQRYIDGNGQPIDPPALSLNVGIEPSWFVRDFEGFFQSSESQAGPWRFYLAGFAGDSARALRYDRTYEYVPIDSRDRVLIGGRWWSRAHWCH</sequence>
<reference evidence="1" key="4">
    <citation type="submission" date="2010-07" db="EMBL/GenBank/DDBJ databases">
        <authorList>
            <person name="Genoscope - CEA"/>
        </authorList>
    </citation>
    <scope>NUCLEOTIDE SEQUENCE</scope>
    <source>
        <strain evidence="1">3As</strain>
        <plasmid evidence="1">pTHI</plasmid>
    </source>
</reference>
<gene>
    <name evidence="1" type="ordered locus">THI_p0026</name>
    <name evidence="2" type="ORF">THICB1_200038</name>
</gene>
<dbReference type="KEGG" id="thi:THI_p0026"/>